<dbReference type="PANTHER" id="PTHR43745:SF2">
    <property type="entry name" value="NITROREDUCTASE MJ1384-RELATED"/>
    <property type="match status" value="1"/>
</dbReference>
<name>A0A0G1DIR4_9BACT</name>
<dbReference type="SUPFAM" id="SSF55469">
    <property type="entry name" value="FMN-dependent nitroreductase-like"/>
    <property type="match status" value="1"/>
</dbReference>
<sequence>MKISSHFSQLLSQIEGRLSISDIFHKKTNNRTLKTNDNPNDWPDSWKKIYFKTYPRFEKKHCDLSDSDEIDKLLRNRRSIRKFTNKPISFKELSHLLYFSCGLIHTDGNYDNSRRPYPSAGGRYPLEVYPIILNVDGLKKGLYHYNIRDNDLEILLEENLSLWVSKTFGRQDWTLHSSVLFIITSVLDRNRIKYYDRGYRFSLLEAGHLGQNICLLAEKRKLGSCPLGGYIDSEVDKLLDIQNTKEVTLYAVAVGKV</sequence>
<gene>
    <name evidence="2" type="ORF">UV73_C0005G0007</name>
</gene>
<dbReference type="InterPro" id="IPR029479">
    <property type="entry name" value="Nitroreductase"/>
</dbReference>
<protein>
    <recommendedName>
        <fullName evidence="1">Nitroreductase domain-containing protein</fullName>
    </recommendedName>
</protein>
<dbReference type="InterPro" id="IPR000415">
    <property type="entry name" value="Nitroreductase-like"/>
</dbReference>
<proteinExistence type="predicted"/>
<dbReference type="InterPro" id="IPR020051">
    <property type="entry name" value="SagB-type_dehydrogenase"/>
</dbReference>
<reference evidence="2 3" key="1">
    <citation type="journal article" date="2015" name="Nature">
        <title>rRNA introns, odd ribosomes, and small enigmatic genomes across a large radiation of phyla.</title>
        <authorList>
            <person name="Brown C.T."/>
            <person name="Hug L.A."/>
            <person name="Thomas B.C."/>
            <person name="Sharon I."/>
            <person name="Castelle C.J."/>
            <person name="Singh A."/>
            <person name="Wilkins M.J."/>
            <person name="Williams K.H."/>
            <person name="Banfield J.F."/>
        </authorList>
    </citation>
    <scope>NUCLEOTIDE SEQUENCE [LARGE SCALE GENOMIC DNA]</scope>
</reference>
<feature type="domain" description="Nitroreductase" evidence="1">
    <location>
        <begin position="74"/>
        <end position="256"/>
    </location>
</feature>
<dbReference type="CDD" id="cd02142">
    <property type="entry name" value="McbC_SagB-like_oxidoreductase"/>
    <property type="match status" value="1"/>
</dbReference>
<dbReference type="Gene3D" id="3.40.109.10">
    <property type="entry name" value="NADH Oxidase"/>
    <property type="match status" value="1"/>
</dbReference>
<comment type="caution">
    <text evidence="2">The sequence shown here is derived from an EMBL/GenBank/DDBJ whole genome shotgun (WGS) entry which is preliminary data.</text>
</comment>
<accession>A0A0G1DIR4</accession>
<organism evidence="2 3">
    <name type="scientific">Candidatus Gottesmanbacteria bacterium GW2011_GWA2_43_14</name>
    <dbReference type="NCBI Taxonomy" id="1618443"/>
    <lineage>
        <taxon>Bacteria</taxon>
        <taxon>Candidatus Gottesmaniibacteriota</taxon>
    </lineage>
</organism>
<dbReference type="Proteomes" id="UP000034894">
    <property type="component" value="Unassembled WGS sequence"/>
</dbReference>
<evidence type="ECO:0000313" key="3">
    <source>
        <dbReference type="Proteomes" id="UP000034894"/>
    </source>
</evidence>
<dbReference type="InterPro" id="IPR052544">
    <property type="entry name" value="Bacteriocin_Proc_Enz"/>
</dbReference>
<evidence type="ECO:0000313" key="2">
    <source>
        <dbReference type="EMBL" id="KKS97730.1"/>
    </source>
</evidence>
<dbReference type="STRING" id="1618443.UV73_C0005G0007"/>
<evidence type="ECO:0000259" key="1">
    <source>
        <dbReference type="Pfam" id="PF00881"/>
    </source>
</evidence>
<dbReference type="PANTHER" id="PTHR43745">
    <property type="entry name" value="NITROREDUCTASE MJ1384-RELATED"/>
    <property type="match status" value="1"/>
</dbReference>
<dbReference type="NCBIfam" id="TIGR03605">
    <property type="entry name" value="antibiot_sagB"/>
    <property type="match status" value="1"/>
</dbReference>
<dbReference type="GO" id="GO:0016491">
    <property type="term" value="F:oxidoreductase activity"/>
    <property type="evidence" value="ECO:0007669"/>
    <property type="project" value="InterPro"/>
</dbReference>
<dbReference type="EMBL" id="LCFP01000005">
    <property type="protein sequence ID" value="KKS97730.1"/>
    <property type="molecule type" value="Genomic_DNA"/>
</dbReference>
<dbReference type="AlphaFoldDB" id="A0A0G1DIR4"/>
<dbReference type="Pfam" id="PF00881">
    <property type="entry name" value="Nitroreductase"/>
    <property type="match status" value="1"/>
</dbReference>